<evidence type="ECO:0000313" key="1">
    <source>
        <dbReference type="EMBL" id="PCH34738.1"/>
    </source>
</evidence>
<keyword evidence="2" id="KW-1185">Reference proteome</keyword>
<name>A0A2H3JAQ4_WOLCO</name>
<evidence type="ECO:0000313" key="2">
    <source>
        <dbReference type="Proteomes" id="UP000218811"/>
    </source>
</evidence>
<gene>
    <name evidence="1" type="ORF">WOLCODRAFT_27428</name>
</gene>
<reference evidence="1 2" key="1">
    <citation type="journal article" date="2012" name="Science">
        <title>The Paleozoic origin of enzymatic lignin decomposition reconstructed from 31 fungal genomes.</title>
        <authorList>
            <person name="Floudas D."/>
            <person name="Binder M."/>
            <person name="Riley R."/>
            <person name="Barry K."/>
            <person name="Blanchette R.A."/>
            <person name="Henrissat B."/>
            <person name="Martinez A.T."/>
            <person name="Otillar R."/>
            <person name="Spatafora J.W."/>
            <person name="Yadav J.S."/>
            <person name="Aerts A."/>
            <person name="Benoit I."/>
            <person name="Boyd A."/>
            <person name="Carlson A."/>
            <person name="Copeland A."/>
            <person name="Coutinho P.M."/>
            <person name="de Vries R.P."/>
            <person name="Ferreira P."/>
            <person name="Findley K."/>
            <person name="Foster B."/>
            <person name="Gaskell J."/>
            <person name="Glotzer D."/>
            <person name="Gorecki P."/>
            <person name="Heitman J."/>
            <person name="Hesse C."/>
            <person name="Hori C."/>
            <person name="Igarashi K."/>
            <person name="Jurgens J.A."/>
            <person name="Kallen N."/>
            <person name="Kersten P."/>
            <person name="Kohler A."/>
            <person name="Kuees U."/>
            <person name="Kumar T.K.A."/>
            <person name="Kuo A."/>
            <person name="LaButti K."/>
            <person name="Larrondo L.F."/>
            <person name="Lindquist E."/>
            <person name="Ling A."/>
            <person name="Lombard V."/>
            <person name="Lucas S."/>
            <person name="Lundell T."/>
            <person name="Martin R."/>
            <person name="McLaughlin D.J."/>
            <person name="Morgenstern I."/>
            <person name="Morin E."/>
            <person name="Murat C."/>
            <person name="Nagy L.G."/>
            <person name="Nolan M."/>
            <person name="Ohm R.A."/>
            <person name="Patyshakuliyeva A."/>
            <person name="Rokas A."/>
            <person name="Ruiz-Duenas F.J."/>
            <person name="Sabat G."/>
            <person name="Salamov A."/>
            <person name="Samejima M."/>
            <person name="Schmutz J."/>
            <person name="Slot J.C."/>
            <person name="St John F."/>
            <person name="Stenlid J."/>
            <person name="Sun H."/>
            <person name="Sun S."/>
            <person name="Syed K."/>
            <person name="Tsang A."/>
            <person name="Wiebenga A."/>
            <person name="Young D."/>
            <person name="Pisabarro A."/>
            <person name="Eastwood D.C."/>
            <person name="Martin F."/>
            <person name="Cullen D."/>
            <person name="Grigoriev I.V."/>
            <person name="Hibbett D.S."/>
        </authorList>
    </citation>
    <scope>NUCLEOTIDE SEQUENCE [LARGE SCALE GENOMIC DNA]</scope>
    <source>
        <strain evidence="1 2">MD-104</strain>
    </source>
</reference>
<protein>
    <submittedName>
        <fullName evidence="1">Uncharacterized protein</fullName>
    </submittedName>
</protein>
<dbReference type="Proteomes" id="UP000218811">
    <property type="component" value="Unassembled WGS sequence"/>
</dbReference>
<proteinExistence type="predicted"/>
<dbReference type="EMBL" id="KB467832">
    <property type="protein sequence ID" value="PCH34738.1"/>
    <property type="molecule type" value="Genomic_DNA"/>
</dbReference>
<sequence>MSEARLAAALQHRHKLRGLAAVVTMRLVESYPGQIIRMLLQADINLTSHIRNARKESRVAVVLHCTLG</sequence>
<organism evidence="1 2">
    <name type="scientific">Wolfiporia cocos (strain MD-104)</name>
    <name type="common">Brown rot fungus</name>
    <dbReference type="NCBI Taxonomy" id="742152"/>
    <lineage>
        <taxon>Eukaryota</taxon>
        <taxon>Fungi</taxon>
        <taxon>Dikarya</taxon>
        <taxon>Basidiomycota</taxon>
        <taxon>Agaricomycotina</taxon>
        <taxon>Agaricomycetes</taxon>
        <taxon>Polyporales</taxon>
        <taxon>Phaeolaceae</taxon>
        <taxon>Wolfiporia</taxon>
    </lineage>
</organism>
<dbReference type="AlphaFoldDB" id="A0A2H3JAQ4"/>
<accession>A0A2H3JAQ4</accession>